<evidence type="ECO:0000256" key="4">
    <source>
        <dbReference type="ARBA" id="ARBA00022801"/>
    </source>
</evidence>
<dbReference type="Gramene" id="Pp3c20_7860V3.3">
    <property type="protein sequence ID" value="Pp3c20_7860V3.3"/>
    <property type="gene ID" value="Pp3c20_7860"/>
</dbReference>
<evidence type="ECO:0000256" key="2">
    <source>
        <dbReference type="ARBA" id="ARBA00005652"/>
    </source>
</evidence>
<proteinExistence type="inferred from homology"/>
<name>A0A2K1IUH2_PHYPA</name>
<dbReference type="Gramene" id="Pp3c20_7860V3.5">
    <property type="protein sequence ID" value="Pp3c20_7860V3.5"/>
    <property type="gene ID" value="Pp3c20_7860"/>
</dbReference>
<keyword evidence="13" id="KW-1185">Reference proteome</keyword>
<dbReference type="PROSITE" id="PS00506">
    <property type="entry name" value="BETA_AMYLASE_1"/>
    <property type="match status" value="1"/>
</dbReference>
<dbReference type="EnsemblPlants" id="Pp3c20_7860V3.1">
    <property type="protein sequence ID" value="Pp3c20_7860V3.1"/>
    <property type="gene ID" value="Pp3c20_7860"/>
</dbReference>
<dbReference type="Gramene" id="Pp3c20_7860V3.9">
    <property type="protein sequence ID" value="Pp3c20_7860V3.9"/>
    <property type="gene ID" value="Pp3c20_7860"/>
</dbReference>
<dbReference type="EnsemblPlants" id="Pp3c20_7860V3.9">
    <property type="protein sequence ID" value="Pp3c20_7860V3.9"/>
    <property type="gene ID" value="Pp3c20_7860"/>
</dbReference>
<dbReference type="InterPro" id="IPR017853">
    <property type="entry name" value="GH"/>
</dbReference>
<evidence type="ECO:0000313" key="12">
    <source>
        <dbReference type="EnsemblPlants" id="Pp3c20_7860V3.1"/>
    </source>
</evidence>
<feature type="binding site" evidence="9">
    <location>
        <position position="304"/>
    </location>
    <ligand>
        <name>substrate</name>
    </ligand>
</feature>
<feature type="binding site" evidence="9">
    <location>
        <position position="60"/>
    </location>
    <ligand>
        <name>substrate</name>
    </ligand>
</feature>
<dbReference type="EnsemblPlants" id="Pp3c20_7860V3.7">
    <property type="protein sequence ID" value="Pp3c20_7860V3.7"/>
    <property type="gene ID" value="Pp3c20_7860"/>
</dbReference>
<dbReference type="EnsemblPlants" id="Pp3c20_7860V3.8">
    <property type="protein sequence ID" value="Pp3c20_7860V3.8"/>
    <property type="gene ID" value="Pp3c20_7860"/>
</dbReference>
<dbReference type="Gramene" id="Pp3c20_7860V3.7">
    <property type="protein sequence ID" value="Pp3c20_7860V3.7"/>
    <property type="gene ID" value="Pp3c20_7860"/>
</dbReference>
<dbReference type="PRINTS" id="PR00750">
    <property type="entry name" value="BETAAMYLASE"/>
</dbReference>
<dbReference type="AlphaFoldDB" id="A0A2K1IUH2"/>
<dbReference type="RefSeq" id="XP_024357748.1">
    <property type="nucleotide sequence ID" value="XM_024501980.2"/>
</dbReference>
<feature type="active site" description="Proton donor" evidence="8">
    <location>
        <position position="193"/>
    </location>
</feature>
<dbReference type="Proteomes" id="UP000006727">
    <property type="component" value="Chromosome 20"/>
</dbReference>
<feature type="binding site" evidence="9">
    <location>
        <position position="422"/>
    </location>
    <ligand>
        <name>substrate</name>
    </ligand>
</feature>
<dbReference type="RefSeq" id="XP_024357756.1">
    <property type="nucleotide sequence ID" value="XM_024501988.2"/>
</dbReference>
<reference evidence="12" key="3">
    <citation type="submission" date="2020-12" db="UniProtKB">
        <authorList>
            <consortium name="EnsemblPlants"/>
        </authorList>
    </citation>
    <scope>IDENTIFICATION</scope>
</reference>
<dbReference type="RefSeq" id="XP_024357751.1">
    <property type="nucleotide sequence ID" value="XM_024501983.2"/>
</dbReference>
<dbReference type="Gramene" id="Pp3c20_7860V3.2">
    <property type="protein sequence ID" value="Pp3c20_7860V3.2"/>
    <property type="gene ID" value="Pp3c20_7860"/>
</dbReference>
<dbReference type="SUPFAM" id="SSF51445">
    <property type="entry name" value="(Trans)glycosidases"/>
    <property type="match status" value="1"/>
</dbReference>
<dbReference type="PRINTS" id="PR00842">
    <property type="entry name" value="GLHYDLASE14B"/>
</dbReference>
<evidence type="ECO:0000256" key="1">
    <source>
        <dbReference type="ARBA" id="ARBA00000546"/>
    </source>
</evidence>
<evidence type="ECO:0000256" key="6">
    <source>
        <dbReference type="ARBA" id="ARBA00023295"/>
    </source>
</evidence>
<sequence length="448" mass="50451">MSIGEAEHAECPSPVTPYIPTYVMLPLSTISNENKVADPEKLKEDLDKLKRASVDGVMIDCWWGIVEGVTPQVYDWSAYYDLFSMVRDCKLKLQAIMSFHQCGGNVGDDVFIPLPAWVLRVGKENPDIFFTNRAGVRNPESLTFGIDDEAVLDSRTALEVYYDFMESFRKDMQEFLEDGTITEIEVGMGPCGELRYPSYPETQGWKYPGTGEFQCWDKYLLKNLKNAANEKEHPEWGVGPADAGDYNCTPHNSAFFEEGRKSPYGEFFLDWYSRALIEHGDNLLTVARHALGNTKLAVKVSGIHWWYKSASHAAELAAGYYNQASKCGYTPIAKMLATHDATLNFTCVELRTADETVKFPGALADPEGLVSQVLRAAWEQGVEVAAENALSFYEKSGYDQILVQAKPKDYTNHHLSAFTYLRLTPELMEEQNLEEFTQFVHKLHGAQC</sequence>
<dbReference type="OrthoDB" id="1660156at2759"/>
<evidence type="ECO:0000313" key="13">
    <source>
        <dbReference type="Proteomes" id="UP000006727"/>
    </source>
</evidence>
<dbReference type="InterPro" id="IPR001554">
    <property type="entry name" value="Glyco_hydro_14"/>
</dbReference>
<dbReference type="Gene3D" id="3.20.20.80">
    <property type="entry name" value="Glycosidases"/>
    <property type="match status" value="1"/>
</dbReference>
<dbReference type="Gramene" id="Pp3c20_7860V3.4">
    <property type="protein sequence ID" value="Pp3c20_7860V3.4"/>
    <property type="gene ID" value="Pp3c20_7860"/>
</dbReference>
<keyword evidence="6 10" id="KW-0326">Glycosidase</keyword>
<dbReference type="RefSeq" id="XP_024357750.1">
    <property type="nucleotide sequence ID" value="XM_024501982.2"/>
</dbReference>
<dbReference type="Gramene" id="Pp3c20_7860V3.1">
    <property type="protein sequence ID" value="Pp3c20_7860V3.1"/>
    <property type="gene ID" value="Pp3c20_7860"/>
</dbReference>
<organism evidence="11">
    <name type="scientific">Physcomitrium patens</name>
    <name type="common">Spreading-leaved earth moss</name>
    <name type="synonym">Physcomitrella patens</name>
    <dbReference type="NCBI Taxonomy" id="3218"/>
    <lineage>
        <taxon>Eukaryota</taxon>
        <taxon>Viridiplantae</taxon>
        <taxon>Streptophyta</taxon>
        <taxon>Embryophyta</taxon>
        <taxon>Bryophyta</taxon>
        <taxon>Bryophytina</taxon>
        <taxon>Bryopsida</taxon>
        <taxon>Funariidae</taxon>
        <taxon>Funariales</taxon>
        <taxon>Funariaceae</taxon>
        <taxon>Physcomitrium</taxon>
    </lineage>
</organism>
<dbReference type="EnsemblPlants" id="Pp3c20_7860V3.5">
    <property type="protein sequence ID" value="Pp3c20_7860V3.5"/>
    <property type="gene ID" value="Pp3c20_7860"/>
</dbReference>
<dbReference type="OMA" id="EDPMLAN"/>
<keyword evidence="7 10" id="KW-0624">Polysaccharide degradation</keyword>
<evidence type="ECO:0000313" key="11">
    <source>
        <dbReference type="EMBL" id="PNR32924.1"/>
    </source>
</evidence>
<dbReference type="Pfam" id="PF01373">
    <property type="entry name" value="Glyco_hydro_14"/>
    <property type="match status" value="1"/>
</dbReference>
<feature type="binding site" evidence="9">
    <location>
        <position position="346"/>
    </location>
    <ligand>
        <name>substrate</name>
    </ligand>
</feature>
<dbReference type="EnsemblPlants" id="Pp3c20_7860V3.3">
    <property type="protein sequence ID" value="Pp3c20_7860V3.3"/>
    <property type="gene ID" value="Pp3c20_7860"/>
</dbReference>
<dbReference type="EnsemblPlants" id="Pp3c20_7860V3.11">
    <property type="protein sequence ID" value="Pp3c20_7860V3.11"/>
    <property type="gene ID" value="Pp3c20_7860"/>
</dbReference>
<dbReference type="Gramene" id="Pp3c20_7860V3.6">
    <property type="protein sequence ID" value="Pp3c20_7860V3.6"/>
    <property type="gene ID" value="Pp3c20_7860"/>
</dbReference>
<dbReference type="PANTHER" id="PTHR31352:SF47">
    <property type="entry name" value="BETA-AMYLASE 7"/>
    <property type="match status" value="1"/>
</dbReference>
<protein>
    <recommendedName>
        <fullName evidence="3 10">Beta-amylase</fullName>
        <ecNumber evidence="3 10">3.2.1.2</ecNumber>
    </recommendedName>
</protein>
<dbReference type="InterPro" id="IPR018238">
    <property type="entry name" value="Glyco_hydro_14_CS"/>
</dbReference>
<keyword evidence="5 10" id="KW-0119">Carbohydrate metabolism</keyword>
<evidence type="ECO:0000256" key="8">
    <source>
        <dbReference type="PIRSR" id="PIRSR601554-1"/>
    </source>
</evidence>
<dbReference type="EnsemblPlants" id="Pp3c20_7860V3.6">
    <property type="protein sequence ID" value="Pp3c20_7860V3.6"/>
    <property type="gene ID" value="Pp3c20_7860"/>
</dbReference>
<evidence type="ECO:0000256" key="5">
    <source>
        <dbReference type="ARBA" id="ARBA00023277"/>
    </source>
</evidence>
<feature type="binding site" evidence="9">
    <location>
        <begin position="388"/>
        <end position="389"/>
    </location>
    <ligand>
        <name>substrate</name>
    </ligand>
</feature>
<feature type="active site" description="Proton acceptor" evidence="8">
    <location>
        <position position="387"/>
    </location>
</feature>
<dbReference type="Gramene" id="Pp3c20_7860V3.11">
    <property type="protein sequence ID" value="Pp3c20_7860V3.11"/>
    <property type="gene ID" value="Pp3c20_7860"/>
</dbReference>
<comment type="similarity">
    <text evidence="2 10">Belongs to the glycosyl hydrolase 14 family.</text>
</comment>
<dbReference type="RefSeq" id="XP_024357757.1">
    <property type="nucleotide sequence ID" value="XM_024501989.2"/>
</dbReference>
<dbReference type="InterPro" id="IPR001371">
    <property type="entry name" value="Glyco_hydro_14B_pln"/>
</dbReference>
<dbReference type="EMBL" id="ABEU02000020">
    <property type="protein sequence ID" value="PNR32924.1"/>
    <property type="molecule type" value="Genomic_DNA"/>
</dbReference>
<reference evidence="11 13" key="2">
    <citation type="journal article" date="2018" name="Plant J.">
        <title>The Physcomitrella patens chromosome-scale assembly reveals moss genome structure and evolution.</title>
        <authorList>
            <person name="Lang D."/>
            <person name="Ullrich K.K."/>
            <person name="Murat F."/>
            <person name="Fuchs J."/>
            <person name="Jenkins J."/>
            <person name="Haas F.B."/>
            <person name="Piednoel M."/>
            <person name="Gundlach H."/>
            <person name="Van Bel M."/>
            <person name="Meyberg R."/>
            <person name="Vives C."/>
            <person name="Morata J."/>
            <person name="Symeonidi A."/>
            <person name="Hiss M."/>
            <person name="Muchero W."/>
            <person name="Kamisugi Y."/>
            <person name="Saleh O."/>
            <person name="Blanc G."/>
            <person name="Decker E.L."/>
            <person name="van Gessel N."/>
            <person name="Grimwood J."/>
            <person name="Hayes R.D."/>
            <person name="Graham S.W."/>
            <person name="Gunter L.E."/>
            <person name="McDaniel S.F."/>
            <person name="Hoernstein S.N.W."/>
            <person name="Larsson A."/>
            <person name="Li F.W."/>
            <person name="Perroud P.F."/>
            <person name="Phillips J."/>
            <person name="Ranjan P."/>
            <person name="Rokshar D.S."/>
            <person name="Rothfels C.J."/>
            <person name="Schneider L."/>
            <person name="Shu S."/>
            <person name="Stevenson D.W."/>
            <person name="Thummler F."/>
            <person name="Tillich M."/>
            <person name="Villarreal Aguilar J.C."/>
            <person name="Widiez T."/>
            <person name="Wong G.K."/>
            <person name="Wymore A."/>
            <person name="Zhang Y."/>
            <person name="Zimmer A.D."/>
            <person name="Quatrano R.S."/>
            <person name="Mayer K.F.X."/>
            <person name="Goodstein D."/>
            <person name="Casacuberta J.M."/>
            <person name="Vandepoele K."/>
            <person name="Reski R."/>
            <person name="Cuming A.C."/>
            <person name="Tuskan G.A."/>
            <person name="Maumus F."/>
            <person name="Salse J."/>
            <person name="Schmutz J."/>
            <person name="Rensing S.A."/>
        </authorList>
    </citation>
    <scope>NUCLEOTIDE SEQUENCE [LARGE SCALE GENOMIC DNA]</scope>
    <source>
        <strain evidence="12 13">cv. Gransden 2004</strain>
    </source>
</reference>
<dbReference type="GO" id="GO:0005983">
    <property type="term" value="P:starch catabolic process"/>
    <property type="evidence" value="ECO:0000318"/>
    <property type="project" value="GO_Central"/>
</dbReference>
<dbReference type="RefSeq" id="XP_024357749.1">
    <property type="nucleotide sequence ID" value="XM_024501981.2"/>
</dbReference>
<dbReference type="Gramene" id="Pp3c20_7860V3.8">
    <property type="protein sequence ID" value="Pp3c20_7860V3.8"/>
    <property type="gene ID" value="Pp3c20_7860"/>
</dbReference>
<dbReference type="STRING" id="3218.A0A2K1IUH2"/>
<dbReference type="PANTHER" id="PTHR31352">
    <property type="entry name" value="BETA-AMYLASE 1, CHLOROPLASTIC"/>
    <property type="match status" value="1"/>
</dbReference>
<keyword evidence="4 10" id="KW-0378">Hydrolase</keyword>
<gene>
    <name evidence="12" type="primary">LOC112273335</name>
    <name evidence="11" type="ORF">PHYPA_024867</name>
</gene>
<dbReference type="EnsemblPlants" id="Pp3c20_7860V3.4">
    <property type="protein sequence ID" value="Pp3c20_7860V3.4"/>
    <property type="gene ID" value="Pp3c20_7860"/>
</dbReference>
<evidence type="ECO:0000256" key="7">
    <source>
        <dbReference type="ARBA" id="ARBA00023326"/>
    </source>
</evidence>
<dbReference type="GeneID" id="112273335"/>
<evidence type="ECO:0000256" key="9">
    <source>
        <dbReference type="PIRSR" id="PIRSR601554-2"/>
    </source>
</evidence>
<reference evidence="11 13" key="1">
    <citation type="journal article" date="2008" name="Science">
        <title>The Physcomitrella genome reveals evolutionary insights into the conquest of land by plants.</title>
        <authorList>
            <person name="Rensing S."/>
            <person name="Lang D."/>
            <person name="Zimmer A."/>
            <person name="Terry A."/>
            <person name="Salamov A."/>
            <person name="Shapiro H."/>
            <person name="Nishiyama T."/>
            <person name="Perroud P.-F."/>
            <person name="Lindquist E."/>
            <person name="Kamisugi Y."/>
            <person name="Tanahashi T."/>
            <person name="Sakakibara K."/>
            <person name="Fujita T."/>
            <person name="Oishi K."/>
            <person name="Shin-I T."/>
            <person name="Kuroki Y."/>
            <person name="Toyoda A."/>
            <person name="Suzuki Y."/>
            <person name="Hashimoto A."/>
            <person name="Yamaguchi K."/>
            <person name="Sugano A."/>
            <person name="Kohara Y."/>
            <person name="Fujiyama A."/>
            <person name="Anterola A."/>
            <person name="Aoki S."/>
            <person name="Ashton N."/>
            <person name="Barbazuk W.B."/>
            <person name="Barker E."/>
            <person name="Bennetzen J."/>
            <person name="Bezanilla M."/>
            <person name="Blankenship R."/>
            <person name="Cho S.H."/>
            <person name="Dutcher S."/>
            <person name="Estelle M."/>
            <person name="Fawcett J.A."/>
            <person name="Gundlach H."/>
            <person name="Hanada K."/>
            <person name="Heyl A."/>
            <person name="Hicks K.A."/>
            <person name="Hugh J."/>
            <person name="Lohr M."/>
            <person name="Mayer K."/>
            <person name="Melkozernov A."/>
            <person name="Murata T."/>
            <person name="Nelson D."/>
            <person name="Pils B."/>
            <person name="Prigge M."/>
            <person name="Reiss B."/>
            <person name="Renner T."/>
            <person name="Rombauts S."/>
            <person name="Rushton P."/>
            <person name="Sanderfoot A."/>
            <person name="Schween G."/>
            <person name="Shiu S.-H."/>
            <person name="Stueber K."/>
            <person name="Theodoulou F.L."/>
            <person name="Tu H."/>
            <person name="Van de Peer Y."/>
            <person name="Verrier P.J."/>
            <person name="Waters E."/>
            <person name="Wood A."/>
            <person name="Yang L."/>
            <person name="Cove D."/>
            <person name="Cuming A."/>
            <person name="Hasebe M."/>
            <person name="Lucas S."/>
            <person name="Mishler D.B."/>
            <person name="Reski R."/>
            <person name="Grigoriev I."/>
            <person name="Quatrano R.S."/>
            <person name="Boore J.L."/>
        </authorList>
    </citation>
    <scope>NUCLEOTIDE SEQUENCE [LARGE SCALE GENOMIC DNA]</scope>
    <source>
        <strain evidence="12 13">cv. Gransden 2004</strain>
    </source>
</reference>
<feature type="binding site" evidence="9">
    <location>
        <position position="108"/>
    </location>
    <ligand>
        <name>substrate</name>
    </ligand>
</feature>
<dbReference type="EnsemblPlants" id="Pp3c20_7860V3.2">
    <property type="protein sequence ID" value="Pp3c20_7860V3.2"/>
    <property type="gene ID" value="Pp3c20_7860"/>
</dbReference>
<feature type="binding site" evidence="9">
    <location>
        <position position="100"/>
    </location>
    <ligand>
        <name>substrate</name>
    </ligand>
</feature>
<evidence type="ECO:0000256" key="10">
    <source>
        <dbReference type="RuleBase" id="RU000509"/>
    </source>
</evidence>
<feature type="binding site" evidence="9">
    <location>
        <position position="299"/>
    </location>
    <ligand>
        <name>substrate</name>
    </ligand>
</feature>
<comment type="catalytic activity">
    <reaction evidence="1 10">
        <text>Hydrolysis of (1-&gt;4)-alpha-D-glucosidic linkages in polysaccharides so as to remove successive maltose units from the non-reducing ends of the chains.</text>
        <dbReference type="EC" id="3.2.1.2"/>
    </reaction>
</comment>
<dbReference type="GO" id="GO:0016161">
    <property type="term" value="F:beta-amylase activity"/>
    <property type="evidence" value="ECO:0000318"/>
    <property type="project" value="GO_Central"/>
</dbReference>
<dbReference type="EC" id="3.2.1.2" evidence="3 10"/>
<dbReference type="PaxDb" id="3218-PP1S9_318V6.2"/>
<accession>A0A2K1IUH2</accession>
<evidence type="ECO:0000256" key="3">
    <source>
        <dbReference type="ARBA" id="ARBA00012594"/>
    </source>
</evidence>